<feature type="domain" description="HAMP" evidence="26">
    <location>
        <begin position="178"/>
        <end position="233"/>
    </location>
</feature>
<evidence type="ECO:0000313" key="29">
    <source>
        <dbReference type="Proteomes" id="UP000266327"/>
    </source>
</evidence>
<dbReference type="EMBL" id="QYUQ01000002">
    <property type="protein sequence ID" value="RJG02513.1"/>
    <property type="molecule type" value="Genomic_DNA"/>
</dbReference>
<dbReference type="Gene3D" id="3.30.565.10">
    <property type="entry name" value="Histidine kinase-like ATPase, C-terminal domain"/>
    <property type="match status" value="1"/>
</dbReference>
<dbReference type="InterPro" id="IPR004358">
    <property type="entry name" value="Sig_transdc_His_kin-like_C"/>
</dbReference>
<dbReference type="PANTHER" id="PTHR45339">
    <property type="entry name" value="HYBRID SIGNAL TRANSDUCTION HISTIDINE KINASE J"/>
    <property type="match status" value="1"/>
</dbReference>
<keyword evidence="10" id="KW-0418">Kinase</keyword>
<keyword evidence="9" id="KW-0547">Nucleotide-binding</keyword>
<evidence type="ECO:0000256" key="1">
    <source>
        <dbReference type="ARBA" id="ARBA00000085"/>
    </source>
</evidence>
<dbReference type="SMART" id="SM00387">
    <property type="entry name" value="HATPase_c"/>
    <property type="match status" value="1"/>
</dbReference>
<keyword evidence="22" id="KW-0175">Coiled coil</keyword>
<dbReference type="CDD" id="cd16922">
    <property type="entry name" value="HATPase_EvgS-ArcB-TorS-like"/>
    <property type="match status" value="1"/>
</dbReference>
<evidence type="ECO:0000256" key="3">
    <source>
        <dbReference type="ARBA" id="ARBA00012438"/>
    </source>
</evidence>
<feature type="domain" description="Histidine kinase" evidence="24">
    <location>
        <begin position="273"/>
        <end position="494"/>
    </location>
</feature>
<dbReference type="InterPro" id="IPR003661">
    <property type="entry name" value="HisK_dim/P_dom"/>
</dbReference>
<dbReference type="SUPFAM" id="SSF47226">
    <property type="entry name" value="Histidine-containing phosphotransfer domain, HPT domain"/>
    <property type="match status" value="1"/>
</dbReference>
<keyword evidence="13" id="KW-0902">Two-component regulatory system</keyword>
<dbReference type="FunFam" id="3.30.565.10:FF:000010">
    <property type="entry name" value="Sensor histidine kinase RcsC"/>
    <property type="match status" value="1"/>
</dbReference>
<evidence type="ECO:0000313" key="28">
    <source>
        <dbReference type="EMBL" id="RJG02513.1"/>
    </source>
</evidence>
<evidence type="ECO:0000259" key="25">
    <source>
        <dbReference type="PROSITE" id="PS50110"/>
    </source>
</evidence>
<evidence type="ECO:0000256" key="2">
    <source>
        <dbReference type="ARBA" id="ARBA00004651"/>
    </source>
</evidence>
<feature type="modified residue" description="4-aspartylphosphate" evidence="21">
    <location>
        <position position="567"/>
    </location>
</feature>
<comment type="caution">
    <text evidence="28">The sequence shown here is derived from an EMBL/GenBank/DDBJ whole genome shotgun (WGS) entry which is preliminary data.</text>
</comment>
<feature type="transmembrane region" description="Helical" evidence="23">
    <location>
        <begin position="152"/>
        <end position="172"/>
    </location>
</feature>
<dbReference type="PANTHER" id="PTHR45339:SF1">
    <property type="entry name" value="HYBRID SIGNAL TRANSDUCTION HISTIDINE KINASE J"/>
    <property type="match status" value="1"/>
</dbReference>
<feature type="domain" description="Response regulatory" evidence="25">
    <location>
        <begin position="669"/>
        <end position="785"/>
    </location>
</feature>
<keyword evidence="11" id="KW-0067">ATP-binding</keyword>
<dbReference type="FunFam" id="1.10.287.130:FF:000002">
    <property type="entry name" value="Two-component osmosensing histidine kinase"/>
    <property type="match status" value="1"/>
</dbReference>
<dbReference type="Pfam" id="PF01627">
    <property type="entry name" value="Hpt"/>
    <property type="match status" value="1"/>
</dbReference>
<dbReference type="PROSITE" id="PS50894">
    <property type="entry name" value="HPT"/>
    <property type="match status" value="1"/>
</dbReference>
<dbReference type="InterPro" id="IPR008207">
    <property type="entry name" value="Sig_transdc_His_kin_Hpt_dom"/>
</dbReference>
<protein>
    <recommendedName>
        <fullName evidence="18">Sensory/regulatory protein RpfC</fullName>
        <ecNumber evidence="3">2.7.13.3</ecNumber>
    </recommendedName>
    <alternativeName>
        <fullName evidence="19">Virulence sensor protein BvgS</fullName>
    </alternativeName>
</protein>
<evidence type="ECO:0000256" key="8">
    <source>
        <dbReference type="ARBA" id="ARBA00022729"/>
    </source>
</evidence>
<feature type="coiled-coil region" evidence="22">
    <location>
        <begin position="225"/>
        <end position="266"/>
    </location>
</feature>
<gene>
    <name evidence="28" type="ORF">D3878_13785</name>
</gene>
<evidence type="ECO:0000259" key="24">
    <source>
        <dbReference type="PROSITE" id="PS50109"/>
    </source>
</evidence>
<accession>A0A3A3G214</accession>
<evidence type="ECO:0000256" key="20">
    <source>
        <dbReference type="PROSITE-ProRule" id="PRU00110"/>
    </source>
</evidence>
<evidence type="ECO:0000256" key="13">
    <source>
        <dbReference type="ARBA" id="ARBA00023012"/>
    </source>
</evidence>
<evidence type="ECO:0000256" key="5">
    <source>
        <dbReference type="ARBA" id="ARBA00022553"/>
    </source>
</evidence>
<dbReference type="Pfam" id="PF00072">
    <property type="entry name" value="Response_reg"/>
    <property type="match status" value="2"/>
</dbReference>
<organism evidence="28 29">
    <name type="scientific">Noviherbaspirillum sedimenti</name>
    <dbReference type="NCBI Taxonomy" id="2320865"/>
    <lineage>
        <taxon>Bacteria</taxon>
        <taxon>Pseudomonadati</taxon>
        <taxon>Pseudomonadota</taxon>
        <taxon>Betaproteobacteria</taxon>
        <taxon>Burkholderiales</taxon>
        <taxon>Oxalobacteraceae</taxon>
        <taxon>Noviherbaspirillum</taxon>
    </lineage>
</organism>
<dbReference type="AlphaFoldDB" id="A0A3A3G214"/>
<dbReference type="PROSITE" id="PS50885">
    <property type="entry name" value="HAMP"/>
    <property type="match status" value="1"/>
</dbReference>
<dbReference type="SMART" id="SM00448">
    <property type="entry name" value="REC"/>
    <property type="match status" value="2"/>
</dbReference>
<evidence type="ECO:0000259" key="26">
    <source>
        <dbReference type="PROSITE" id="PS50885"/>
    </source>
</evidence>
<feature type="transmembrane region" description="Helical" evidence="23">
    <location>
        <begin position="15"/>
        <end position="37"/>
    </location>
</feature>
<dbReference type="PRINTS" id="PR00344">
    <property type="entry name" value="BCTRLSENSOR"/>
</dbReference>
<evidence type="ECO:0000259" key="27">
    <source>
        <dbReference type="PROSITE" id="PS50894"/>
    </source>
</evidence>
<dbReference type="InterPro" id="IPR005467">
    <property type="entry name" value="His_kinase_dom"/>
</dbReference>
<dbReference type="CDD" id="cd17546">
    <property type="entry name" value="REC_hyHK_CKI1_RcsC-like"/>
    <property type="match status" value="2"/>
</dbReference>
<dbReference type="Pfam" id="PF00512">
    <property type="entry name" value="HisKA"/>
    <property type="match status" value="1"/>
</dbReference>
<name>A0A3A3G214_9BURK</name>
<dbReference type="SMART" id="SM00388">
    <property type="entry name" value="HisKA"/>
    <property type="match status" value="1"/>
</dbReference>
<evidence type="ECO:0000256" key="16">
    <source>
        <dbReference type="ARBA" id="ARBA00058004"/>
    </source>
</evidence>
<feature type="modified residue" description="Phosphohistidine" evidence="20">
    <location>
        <position position="884"/>
    </location>
</feature>
<feature type="domain" description="HPt" evidence="27">
    <location>
        <begin position="845"/>
        <end position="941"/>
    </location>
</feature>
<evidence type="ECO:0000256" key="17">
    <source>
        <dbReference type="ARBA" id="ARBA00064003"/>
    </source>
</evidence>
<evidence type="ECO:0000256" key="15">
    <source>
        <dbReference type="ARBA" id="ARBA00023136"/>
    </source>
</evidence>
<keyword evidence="15 23" id="KW-0472">Membrane</keyword>
<comment type="subunit">
    <text evidence="17">At low DSF concentrations, interacts with RpfF.</text>
</comment>
<evidence type="ECO:0000256" key="23">
    <source>
        <dbReference type="SAM" id="Phobius"/>
    </source>
</evidence>
<evidence type="ECO:0000256" key="10">
    <source>
        <dbReference type="ARBA" id="ARBA00022777"/>
    </source>
</evidence>
<dbReference type="Gene3D" id="1.10.287.130">
    <property type="match status" value="1"/>
</dbReference>
<reference evidence="29" key="1">
    <citation type="submission" date="2018-09" db="EMBL/GenBank/DDBJ databases">
        <authorList>
            <person name="Zhu H."/>
        </authorList>
    </citation>
    <scope>NUCLEOTIDE SEQUENCE [LARGE SCALE GENOMIC DNA]</scope>
    <source>
        <strain evidence="29">K1S02-23</strain>
    </source>
</reference>
<dbReference type="SUPFAM" id="SSF52172">
    <property type="entry name" value="CheY-like"/>
    <property type="match status" value="2"/>
</dbReference>
<dbReference type="Pfam" id="PF02518">
    <property type="entry name" value="HATPase_c"/>
    <property type="match status" value="1"/>
</dbReference>
<comment type="catalytic activity">
    <reaction evidence="1">
        <text>ATP + protein L-histidine = ADP + protein N-phospho-L-histidine.</text>
        <dbReference type="EC" id="2.7.13.3"/>
    </reaction>
</comment>
<dbReference type="CDD" id="cd00082">
    <property type="entry name" value="HisKA"/>
    <property type="match status" value="1"/>
</dbReference>
<dbReference type="GO" id="GO:0005886">
    <property type="term" value="C:plasma membrane"/>
    <property type="evidence" value="ECO:0007669"/>
    <property type="project" value="UniProtKB-SubCell"/>
</dbReference>
<evidence type="ECO:0000256" key="22">
    <source>
        <dbReference type="SAM" id="Coils"/>
    </source>
</evidence>
<keyword evidence="8" id="KW-0732">Signal</keyword>
<evidence type="ECO:0000256" key="7">
    <source>
        <dbReference type="ARBA" id="ARBA00022692"/>
    </source>
</evidence>
<evidence type="ECO:0000256" key="14">
    <source>
        <dbReference type="ARBA" id="ARBA00023026"/>
    </source>
</evidence>
<evidence type="ECO:0000256" key="12">
    <source>
        <dbReference type="ARBA" id="ARBA00022989"/>
    </source>
</evidence>
<dbReference type="EC" id="2.7.13.3" evidence="3"/>
<keyword evidence="14" id="KW-0843">Virulence</keyword>
<keyword evidence="12 23" id="KW-1133">Transmembrane helix</keyword>
<sequence length="1035" mass="110902">MAKQKLARRLLYTMFPWYLVLALSATGVQLAIQYFTVERAIVRDLASLGATVGPGVTTAVWELDTPALASMARALRQNAIVSGVRVADATGGTLAADGDLSSADDGDAGTIFSPHRRQSAPLVYESLREGKRLIGYLHLYSSHQVLWERFKYGFFVVLASSLFITTGLWLLFSWTIRYRLADTVTRVAETVAEWRISGDAAPAEQIAYPYRDELGTLVNALNDSRGRLSASMQELKAVNQNLEQKVEERTRELQQAKEAAEAASQAKGSFLANMSHEIRTPMNAIMGLTHLVLQTELAGRQRDYLEKVQTSSAALLGLLNDILDYSKIEAGRLQLEQTEFEPERSLKNVADLFIGRIEEQGLELFVEIDPAVPRRLVGDSLRFEQVLNNLVGNAVKFTDAGEVHVRLALQEDSGDQVVLEATVRDTGIGMAPEQADRIFEAFTQADSSITRKFGGTGLGLAICQYLVQLMGGKIAVASTPGRGSSFSFSAHFGKAAAQSAAEIGHLQQLRPMKTLVVDDQETSLTLLDKLLAAWGFEVATCTSGAAALELVFAAEAAGQPFDLLLLDWKMPGLSGLEVAHEVAQAAQNGRIHSPPIMAMVTAHDRDQLLREAGATRLDSVLAKPVVPSALFDAILAIQHPQQAQQARAADARQHHAGPRATLAQIRGAHVLLVEDNPLNQEVAREFLLQGGLRVTLAGNGQEALEQVRGGRFDAVLMDLHMPVMDGLEATRRIRQLDHGRDLPILAMTAAAMGQDRIASAAAGMNDHIAKPVDPLELAERLVAWIRQPAGTKVTAAVTAATPTTVAVPADINASGTAARETQAAALARDLPGVAVTQALARLHGNTALYQQLLTSFTDRHRHAAAALRRHAATGDSDALYRLAHELKGEAGNLGLTAVGTAADALAICVRQAQPHAVESVKALAETLATECTLALAQLDALAASAASTIAAVAAVAASLGLHNDEQVLPLLETLHGELTARQFAAIQTTERIEALLKGSALAPAFVAVVRPVRVLNYAVALAALQRFMLQRAGQA</sequence>
<feature type="modified residue" description="4-aspartylphosphate" evidence="21">
    <location>
        <position position="718"/>
    </location>
</feature>
<dbReference type="GO" id="GO:0005524">
    <property type="term" value="F:ATP binding"/>
    <property type="evidence" value="ECO:0007669"/>
    <property type="project" value="UniProtKB-KW"/>
</dbReference>
<dbReference type="PROSITE" id="PS50110">
    <property type="entry name" value="RESPONSE_REGULATORY"/>
    <property type="match status" value="2"/>
</dbReference>
<dbReference type="SUPFAM" id="SSF47384">
    <property type="entry name" value="Homodimeric domain of signal transducing histidine kinase"/>
    <property type="match status" value="1"/>
</dbReference>
<keyword evidence="7 23" id="KW-0812">Transmembrane</keyword>
<dbReference type="SUPFAM" id="SSF55874">
    <property type="entry name" value="ATPase domain of HSP90 chaperone/DNA topoisomerase II/histidine kinase"/>
    <property type="match status" value="1"/>
</dbReference>
<dbReference type="InterPro" id="IPR003660">
    <property type="entry name" value="HAMP_dom"/>
</dbReference>
<dbReference type="InterPro" id="IPR036097">
    <property type="entry name" value="HisK_dim/P_sf"/>
</dbReference>
<evidence type="ECO:0000256" key="21">
    <source>
        <dbReference type="PROSITE-ProRule" id="PRU00169"/>
    </source>
</evidence>
<keyword evidence="4" id="KW-1003">Cell membrane</keyword>
<dbReference type="Proteomes" id="UP000266327">
    <property type="component" value="Unassembled WGS sequence"/>
</dbReference>
<feature type="domain" description="Response regulatory" evidence="25">
    <location>
        <begin position="513"/>
        <end position="638"/>
    </location>
</feature>
<keyword evidence="6" id="KW-0808">Transferase</keyword>
<dbReference type="GO" id="GO:0000155">
    <property type="term" value="F:phosphorelay sensor kinase activity"/>
    <property type="evidence" value="ECO:0007669"/>
    <property type="project" value="InterPro"/>
</dbReference>
<dbReference type="InterPro" id="IPR003594">
    <property type="entry name" value="HATPase_dom"/>
</dbReference>
<evidence type="ECO:0000256" key="19">
    <source>
        <dbReference type="ARBA" id="ARBA00070152"/>
    </source>
</evidence>
<keyword evidence="5 21" id="KW-0597">Phosphoprotein</keyword>
<comment type="function">
    <text evidence="16">Member of the two-component regulatory system BvgS/BvgA. Phosphorylates BvgA via a four-step phosphorelay in response to environmental signals.</text>
</comment>
<proteinExistence type="predicted"/>
<evidence type="ECO:0000256" key="11">
    <source>
        <dbReference type="ARBA" id="ARBA00022840"/>
    </source>
</evidence>
<dbReference type="Gene3D" id="1.20.120.160">
    <property type="entry name" value="HPT domain"/>
    <property type="match status" value="1"/>
</dbReference>
<keyword evidence="29" id="KW-1185">Reference proteome</keyword>
<evidence type="ECO:0000256" key="18">
    <source>
        <dbReference type="ARBA" id="ARBA00068150"/>
    </source>
</evidence>
<dbReference type="InterPro" id="IPR036890">
    <property type="entry name" value="HATPase_C_sf"/>
</dbReference>
<evidence type="ECO:0000256" key="4">
    <source>
        <dbReference type="ARBA" id="ARBA00022475"/>
    </source>
</evidence>
<dbReference type="PROSITE" id="PS50109">
    <property type="entry name" value="HIS_KIN"/>
    <property type="match status" value="1"/>
</dbReference>
<evidence type="ECO:0000256" key="6">
    <source>
        <dbReference type="ARBA" id="ARBA00022679"/>
    </source>
</evidence>
<comment type="subcellular location">
    <subcellularLocation>
        <location evidence="2">Cell membrane</location>
        <topology evidence="2">Multi-pass membrane protein</topology>
    </subcellularLocation>
</comment>
<dbReference type="OrthoDB" id="5290456at2"/>
<dbReference type="InterPro" id="IPR036641">
    <property type="entry name" value="HPT_dom_sf"/>
</dbReference>
<dbReference type="Gene3D" id="3.40.50.2300">
    <property type="match status" value="2"/>
</dbReference>
<evidence type="ECO:0000256" key="9">
    <source>
        <dbReference type="ARBA" id="ARBA00022741"/>
    </source>
</evidence>
<dbReference type="RefSeq" id="WP_119786014.1">
    <property type="nucleotide sequence ID" value="NZ_QYUQ01000002.1"/>
</dbReference>
<dbReference type="InterPro" id="IPR001789">
    <property type="entry name" value="Sig_transdc_resp-reg_receiver"/>
</dbReference>
<dbReference type="InterPro" id="IPR011006">
    <property type="entry name" value="CheY-like_superfamily"/>
</dbReference>